<dbReference type="AlphaFoldDB" id="A0A9P7KHL8"/>
<gene>
    <name evidence="1" type="ORF">H0H81_011244</name>
</gene>
<feature type="non-terminal residue" evidence="1">
    <location>
        <position position="208"/>
    </location>
</feature>
<dbReference type="Proteomes" id="UP000717328">
    <property type="component" value="Unassembled WGS sequence"/>
</dbReference>
<name>A0A9P7KHL8_9AGAR</name>
<evidence type="ECO:0000313" key="1">
    <source>
        <dbReference type="EMBL" id="KAG5650728.1"/>
    </source>
</evidence>
<dbReference type="OrthoDB" id="3153758at2759"/>
<organism evidence="1 2">
    <name type="scientific">Sphagnurus paluster</name>
    <dbReference type="NCBI Taxonomy" id="117069"/>
    <lineage>
        <taxon>Eukaryota</taxon>
        <taxon>Fungi</taxon>
        <taxon>Dikarya</taxon>
        <taxon>Basidiomycota</taxon>
        <taxon>Agaricomycotina</taxon>
        <taxon>Agaricomycetes</taxon>
        <taxon>Agaricomycetidae</taxon>
        <taxon>Agaricales</taxon>
        <taxon>Tricholomatineae</taxon>
        <taxon>Lyophyllaceae</taxon>
        <taxon>Sphagnurus</taxon>
    </lineage>
</organism>
<keyword evidence="2" id="KW-1185">Reference proteome</keyword>
<reference evidence="1" key="1">
    <citation type="submission" date="2021-02" db="EMBL/GenBank/DDBJ databases">
        <authorList>
            <person name="Nieuwenhuis M."/>
            <person name="Van De Peppel L.J.J."/>
        </authorList>
    </citation>
    <scope>NUCLEOTIDE SEQUENCE</scope>
    <source>
        <strain evidence="1">D49</strain>
    </source>
</reference>
<accession>A0A9P7KHL8</accession>
<sequence length="208" mass="23762">FQQGRYLNIVDPAVRERIRSQWALEEAGQAERRYLAAQERARWEVEKKEAMDEKLRRMRARLYWAPVKADWGCAGSNLRGYSARLENVPSGVDVMLACKGLPLVFQGVVYPSPDYCKSERVSALIFCFESTQADFSQRIKARLSSVGAWDDGLAMCYSTPNNIGGHQYKRPLTCVYEVGLSRSPWRIEFNLNGFLEPVLLGYLGRARR</sequence>
<comment type="caution">
    <text evidence="1">The sequence shown here is derived from an EMBL/GenBank/DDBJ whole genome shotgun (WGS) entry which is preliminary data.</text>
</comment>
<reference evidence="1" key="2">
    <citation type="submission" date="2021-10" db="EMBL/GenBank/DDBJ databases">
        <title>Phylogenomics reveals ancestral predisposition of the termite-cultivated fungus Termitomyces towards a domesticated lifestyle.</title>
        <authorList>
            <person name="Auxier B."/>
            <person name="Grum-Grzhimaylo A."/>
            <person name="Cardenas M.E."/>
            <person name="Lodge J.D."/>
            <person name="Laessoe T."/>
            <person name="Pedersen O."/>
            <person name="Smith M.E."/>
            <person name="Kuyper T.W."/>
            <person name="Franco-Molano E.A."/>
            <person name="Baroni T.J."/>
            <person name="Aanen D.K."/>
        </authorList>
    </citation>
    <scope>NUCLEOTIDE SEQUENCE</scope>
    <source>
        <strain evidence="1">D49</strain>
    </source>
</reference>
<protein>
    <submittedName>
        <fullName evidence="1">Uncharacterized protein</fullName>
    </submittedName>
</protein>
<evidence type="ECO:0000313" key="2">
    <source>
        <dbReference type="Proteomes" id="UP000717328"/>
    </source>
</evidence>
<dbReference type="EMBL" id="JABCKI010000377">
    <property type="protein sequence ID" value="KAG5650728.1"/>
    <property type="molecule type" value="Genomic_DNA"/>
</dbReference>
<proteinExistence type="predicted"/>